<sequence>MTDDRIKFFSISSSDGKAEARISSYGAALIVLKLPPTQNEATNEPVDVVLGYEDLASYQVASSFCS</sequence>
<organism evidence="1 2">
    <name type="scientific">Cichlidogyrus casuarinus</name>
    <dbReference type="NCBI Taxonomy" id="1844966"/>
    <lineage>
        <taxon>Eukaryota</taxon>
        <taxon>Metazoa</taxon>
        <taxon>Spiralia</taxon>
        <taxon>Lophotrochozoa</taxon>
        <taxon>Platyhelminthes</taxon>
        <taxon>Monogenea</taxon>
        <taxon>Monopisthocotylea</taxon>
        <taxon>Dactylogyridea</taxon>
        <taxon>Ancyrocephalidae</taxon>
        <taxon>Cichlidogyrus</taxon>
    </lineage>
</organism>
<gene>
    <name evidence="1" type="ORF">Ciccas_009392</name>
</gene>
<dbReference type="Proteomes" id="UP001626550">
    <property type="component" value="Unassembled WGS sequence"/>
</dbReference>
<name>A0ABD2PX66_9PLAT</name>
<keyword evidence="2" id="KW-1185">Reference proteome</keyword>
<evidence type="ECO:0000313" key="1">
    <source>
        <dbReference type="EMBL" id="KAL3312020.1"/>
    </source>
</evidence>
<dbReference type="InterPro" id="IPR014718">
    <property type="entry name" value="GH-type_carb-bd"/>
</dbReference>
<evidence type="ECO:0000313" key="2">
    <source>
        <dbReference type="Proteomes" id="UP001626550"/>
    </source>
</evidence>
<comment type="caution">
    <text evidence="1">The sequence shown here is derived from an EMBL/GenBank/DDBJ whole genome shotgun (WGS) entry which is preliminary data.</text>
</comment>
<dbReference type="EMBL" id="JBJKFK010001908">
    <property type="protein sequence ID" value="KAL3312020.1"/>
    <property type="molecule type" value="Genomic_DNA"/>
</dbReference>
<dbReference type="AlphaFoldDB" id="A0ABD2PX66"/>
<dbReference type="Gene3D" id="2.70.98.10">
    <property type="match status" value="1"/>
</dbReference>
<accession>A0ABD2PX66</accession>
<reference evidence="1 2" key="1">
    <citation type="submission" date="2024-11" db="EMBL/GenBank/DDBJ databases">
        <title>Adaptive evolution of stress response genes in parasites aligns with host niche diversity.</title>
        <authorList>
            <person name="Hahn C."/>
            <person name="Resl P."/>
        </authorList>
    </citation>
    <scope>NUCLEOTIDE SEQUENCE [LARGE SCALE GENOMIC DNA]</scope>
    <source>
        <strain evidence="1">EGGRZ-B1_66</strain>
        <tissue evidence="1">Body</tissue>
    </source>
</reference>
<protein>
    <submittedName>
        <fullName evidence="1">Uncharacterized protein</fullName>
    </submittedName>
</protein>
<proteinExistence type="predicted"/>